<reference evidence="8 9" key="1">
    <citation type="journal article" date="2008" name="Nature">
        <title>The genome of Laccaria bicolor provides insights into mycorrhizal symbiosis.</title>
        <authorList>
            <person name="Martin F."/>
            <person name="Aerts A."/>
            <person name="Ahren D."/>
            <person name="Brun A."/>
            <person name="Danchin E.G.J."/>
            <person name="Duchaussoy F."/>
            <person name="Gibon J."/>
            <person name="Kohler A."/>
            <person name="Lindquist E."/>
            <person name="Pereda V."/>
            <person name="Salamov A."/>
            <person name="Shapiro H.J."/>
            <person name="Wuyts J."/>
            <person name="Blaudez D."/>
            <person name="Buee M."/>
            <person name="Brokstein P."/>
            <person name="Canbaeck B."/>
            <person name="Cohen D."/>
            <person name="Courty P.E."/>
            <person name="Coutinho P.M."/>
            <person name="Delaruelle C."/>
            <person name="Detter J.C."/>
            <person name="Deveau A."/>
            <person name="DiFazio S."/>
            <person name="Duplessis S."/>
            <person name="Fraissinet-Tachet L."/>
            <person name="Lucic E."/>
            <person name="Frey-Klett P."/>
            <person name="Fourrey C."/>
            <person name="Feussner I."/>
            <person name="Gay G."/>
            <person name="Grimwood J."/>
            <person name="Hoegger P.J."/>
            <person name="Jain P."/>
            <person name="Kilaru S."/>
            <person name="Labbe J."/>
            <person name="Lin Y.C."/>
            <person name="Legue V."/>
            <person name="Le Tacon F."/>
            <person name="Marmeisse R."/>
            <person name="Melayah D."/>
            <person name="Montanini B."/>
            <person name="Muratet M."/>
            <person name="Nehls U."/>
            <person name="Niculita-Hirzel H."/>
            <person name="Oudot-Le Secq M.P."/>
            <person name="Peter M."/>
            <person name="Quesneville H."/>
            <person name="Rajashekar B."/>
            <person name="Reich M."/>
            <person name="Rouhier N."/>
            <person name="Schmutz J."/>
            <person name="Yin T."/>
            <person name="Chalot M."/>
            <person name="Henrissat B."/>
            <person name="Kuees U."/>
            <person name="Lucas S."/>
            <person name="Van de Peer Y."/>
            <person name="Podila G.K."/>
            <person name="Polle A."/>
            <person name="Pukkila P.J."/>
            <person name="Richardson P.M."/>
            <person name="Rouze P."/>
            <person name="Sanders I.R."/>
            <person name="Stajich J.E."/>
            <person name="Tunlid A."/>
            <person name="Tuskan G."/>
            <person name="Grigoriev I.V."/>
        </authorList>
    </citation>
    <scope>NUCLEOTIDE SEQUENCE [LARGE SCALE GENOMIC DNA]</scope>
    <source>
        <strain evidence="9">S238N-H82 / ATCC MYA-4686</strain>
    </source>
</reference>
<dbReference type="InParanoid" id="B0DHG3"/>
<feature type="domain" description="C2H2-type" evidence="7">
    <location>
        <begin position="423"/>
        <end position="446"/>
    </location>
</feature>
<feature type="region of interest" description="Disordered" evidence="6">
    <location>
        <begin position="345"/>
        <end position="422"/>
    </location>
</feature>
<evidence type="ECO:0000313" key="8">
    <source>
        <dbReference type="EMBL" id="EDR06015.1"/>
    </source>
</evidence>
<proteinExistence type="predicted"/>
<dbReference type="GO" id="GO:0008270">
    <property type="term" value="F:zinc ion binding"/>
    <property type="evidence" value="ECO:0007669"/>
    <property type="project" value="UniProtKB-KW"/>
</dbReference>
<keyword evidence="3" id="KW-0863">Zinc-finger</keyword>
<dbReference type="EMBL" id="DS547110">
    <property type="protein sequence ID" value="EDR06015.1"/>
    <property type="molecule type" value="Genomic_DNA"/>
</dbReference>
<feature type="compositionally biased region" description="Low complexity" evidence="6">
    <location>
        <begin position="788"/>
        <end position="797"/>
    </location>
</feature>
<feature type="coiled-coil region" evidence="5">
    <location>
        <begin position="705"/>
        <end position="762"/>
    </location>
</feature>
<evidence type="ECO:0000256" key="4">
    <source>
        <dbReference type="ARBA" id="ARBA00022833"/>
    </source>
</evidence>
<feature type="region of interest" description="Disordered" evidence="6">
    <location>
        <begin position="163"/>
        <end position="263"/>
    </location>
</feature>
<evidence type="ECO:0000259" key="7">
    <source>
        <dbReference type="SMART" id="SM00355"/>
    </source>
</evidence>
<dbReference type="SMART" id="SM00355">
    <property type="entry name" value="ZnF_C2H2"/>
    <property type="match status" value="2"/>
</dbReference>
<gene>
    <name evidence="8" type="ORF">LACBIDRAFT_294744</name>
</gene>
<dbReference type="AlphaFoldDB" id="B0DHG3"/>
<dbReference type="InterPro" id="IPR051580">
    <property type="entry name" value="ZnF-Chromatin_assoc"/>
</dbReference>
<feature type="region of interest" description="Disordered" evidence="6">
    <location>
        <begin position="578"/>
        <end position="647"/>
    </location>
</feature>
<dbReference type="PANTHER" id="PTHR23057:SF0">
    <property type="entry name" value="JUXTAPOSED WITH ANOTHER ZINC FINGER PROTEIN 1"/>
    <property type="match status" value="1"/>
</dbReference>
<keyword evidence="5" id="KW-0175">Coiled coil</keyword>
<feature type="compositionally biased region" description="Low complexity" evidence="6">
    <location>
        <begin position="371"/>
        <end position="385"/>
    </location>
</feature>
<feature type="region of interest" description="Disordered" evidence="6">
    <location>
        <begin position="114"/>
        <end position="151"/>
    </location>
</feature>
<feature type="compositionally biased region" description="Polar residues" evidence="6">
    <location>
        <begin position="389"/>
        <end position="418"/>
    </location>
</feature>
<dbReference type="KEGG" id="lbc:LACBIDRAFT_294744"/>
<protein>
    <submittedName>
        <fullName evidence="8">Predicted protein</fullName>
    </submittedName>
</protein>
<dbReference type="HOGENOM" id="CLU_010535_0_0_1"/>
<feature type="compositionally biased region" description="Low complexity" evidence="6">
    <location>
        <begin position="345"/>
        <end position="356"/>
    </location>
</feature>
<evidence type="ECO:0000256" key="6">
    <source>
        <dbReference type="SAM" id="MobiDB-lite"/>
    </source>
</evidence>
<dbReference type="GO" id="GO:0005634">
    <property type="term" value="C:nucleus"/>
    <property type="evidence" value="ECO:0007669"/>
    <property type="project" value="TreeGrafter"/>
</dbReference>
<feature type="region of interest" description="Disordered" evidence="6">
    <location>
        <begin position="469"/>
        <end position="497"/>
    </location>
</feature>
<dbReference type="InterPro" id="IPR013087">
    <property type="entry name" value="Znf_C2H2_type"/>
</dbReference>
<keyword evidence="4" id="KW-0862">Zinc</keyword>
<keyword evidence="9" id="KW-1185">Reference proteome</keyword>
<keyword evidence="1" id="KW-0479">Metal-binding</keyword>
<evidence type="ECO:0000256" key="5">
    <source>
        <dbReference type="SAM" id="Coils"/>
    </source>
</evidence>
<evidence type="ECO:0000313" key="9">
    <source>
        <dbReference type="Proteomes" id="UP000001194"/>
    </source>
</evidence>
<feature type="compositionally biased region" description="Low complexity" evidence="6">
    <location>
        <begin position="177"/>
        <end position="189"/>
    </location>
</feature>
<accession>B0DHG3</accession>
<evidence type="ECO:0000256" key="2">
    <source>
        <dbReference type="ARBA" id="ARBA00022737"/>
    </source>
</evidence>
<feature type="compositionally biased region" description="Polar residues" evidence="6">
    <location>
        <begin position="224"/>
        <end position="263"/>
    </location>
</feature>
<dbReference type="OrthoDB" id="3269380at2759"/>
<evidence type="ECO:0000256" key="1">
    <source>
        <dbReference type="ARBA" id="ARBA00022723"/>
    </source>
</evidence>
<feature type="domain" description="C2H2-type" evidence="7">
    <location>
        <begin position="532"/>
        <end position="559"/>
    </location>
</feature>
<name>B0DHG3_LACBS</name>
<feature type="compositionally biased region" description="Low complexity" evidence="6">
    <location>
        <begin position="805"/>
        <end position="850"/>
    </location>
</feature>
<dbReference type="RefSeq" id="XP_001883303.1">
    <property type="nucleotide sequence ID" value="XM_001883268.1"/>
</dbReference>
<organism evidence="9">
    <name type="scientific">Laccaria bicolor (strain S238N-H82 / ATCC MYA-4686)</name>
    <name type="common">Bicoloured deceiver</name>
    <name type="synonym">Laccaria laccata var. bicolor</name>
    <dbReference type="NCBI Taxonomy" id="486041"/>
    <lineage>
        <taxon>Eukaryota</taxon>
        <taxon>Fungi</taxon>
        <taxon>Dikarya</taxon>
        <taxon>Basidiomycota</taxon>
        <taxon>Agaricomycotina</taxon>
        <taxon>Agaricomycetes</taxon>
        <taxon>Agaricomycetidae</taxon>
        <taxon>Agaricales</taxon>
        <taxon>Agaricineae</taxon>
        <taxon>Hydnangiaceae</taxon>
        <taxon>Laccaria</taxon>
    </lineage>
</organism>
<feature type="region of interest" description="Disordered" evidence="6">
    <location>
        <begin position="766"/>
        <end position="850"/>
    </location>
</feature>
<dbReference type="PANTHER" id="PTHR23057">
    <property type="entry name" value="JUXTAPOSED WITH ANOTHER ZINC FINGER PROTEIN 1"/>
    <property type="match status" value="1"/>
</dbReference>
<sequence>MAEGSYTGSSGFFNPASYTRHFLGSPISWLAGSFGVGSFGGGRFPMGSPTAQLLSSIDPNEFRADGSILNALNVFDRDRELLNDLHALLEHFEEVHIVVLDPTAPQPQAHIQIPFYPQSHDSDPSTSHHNNKPTPCPPYHQQRNQQQPYPASFDADDMELELDLDNSTQPPPPPTPSQSSSHSSPSSGAPSPPDTPISTPLSAYPSPHAFIPHHLPQHSHVSAYISQPSSPLSNYDNSVSSTRHSSPTASTQRPNLNLNLSSFPRSHLNSPALVPNPEEVFNPYARFSSDYSSCMPGAQFNGANVDEASALHGVSPTHWQVVQEQQNQQNQGQCVPPALLFSSSASVTPSSTPGGSRVPSPTTYHHPLANAAQSPISSVPASPAPKSHTAPNSGASTPVRTSSATAGATLSRPGSSLLLSKPFRCPKPNCNKSYKQANGLKYHMTHGSCNFAPPKDLEHVKDLLERKRRDKEREAGLTRSASCGSALGPAAPPSTNEVMNEQGVLTYGELGNISETELREVEKEAEKRLRPFACGVGDCQRRYKNMNGLRYHYQHSGDHGAVGLALLASGQHECLQHGAQKRQQLQQQQGGGGAGTEAEREGRKRFLGCGKGSASVPVSRAGSASRTGTPSLPPVTVHYSTGTTPTGVPPTTAMTTPIQATPVQPFPSNGVNGNGVVSTPASPTFTAQQQQQQQQQMAYQYAHVHAQMQRQYAVMQQQQAQVQAQQQAAQQAQQQAQQQAAQVQAQQQAAQQQAQVAQAQQQAQIAHQVHMQSSSPHMHVASPHQQVHSPQSPSRYSHSPRHSHSSSQGSDSSYHGEAQQGQQQGFGDHQQQGFGDQQQQGFVGQQAQQQGFIEQQQNFVDQQQQNFVDQTQQQQQQHFTDTHFAALYAQHQQQLYAAAGGHAMDMS</sequence>
<dbReference type="Proteomes" id="UP000001194">
    <property type="component" value="Unassembled WGS sequence"/>
</dbReference>
<dbReference type="GeneID" id="6078927"/>
<evidence type="ECO:0000256" key="3">
    <source>
        <dbReference type="ARBA" id="ARBA00022771"/>
    </source>
</evidence>
<keyword evidence="2" id="KW-0677">Repeat</keyword>